<keyword evidence="2" id="KW-1185">Reference proteome</keyword>
<dbReference type="EMBL" id="SJSO01000027">
    <property type="protein sequence ID" value="TCD17949.1"/>
    <property type="molecule type" value="Genomic_DNA"/>
</dbReference>
<sequence length="76" mass="8511">MPASTQYDNDLAITEMIKAINKHMKEIHSVISALDLGITEVKDDGVYRTFNNGDVLKIASGSYKKLQVPSKRIKLF</sequence>
<dbReference type="OrthoDB" id="770710at2"/>
<name>A0A4R0PGK6_9SPHI</name>
<evidence type="ECO:0000313" key="2">
    <source>
        <dbReference type="Proteomes" id="UP000293925"/>
    </source>
</evidence>
<dbReference type="Proteomes" id="UP000293925">
    <property type="component" value="Unassembled WGS sequence"/>
</dbReference>
<dbReference type="RefSeq" id="WP_131533938.1">
    <property type="nucleotide sequence ID" value="NZ_SJSO01000027.1"/>
</dbReference>
<dbReference type="AlphaFoldDB" id="A0A4R0PGK6"/>
<proteinExistence type="predicted"/>
<reference evidence="1 2" key="1">
    <citation type="submission" date="2019-02" db="EMBL/GenBank/DDBJ databases">
        <title>Pedobacter sp. RP-3-21 sp. nov., isolated from Arctic soil.</title>
        <authorList>
            <person name="Dahal R.H."/>
        </authorList>
    </citation>
    <scope>NUCLEOTIDE SEQUENCE [LARGE SCALE GENOMIC DNA]</scope>
    <source>
        <strain evidence="1 2">RP-3-21</strain>
    </source>
</reference>
<gene>
    <name evidence="1" type="ORF">EZ456_22120</name>
</gene>
<accession>A0A4R0PGK6</accession>
<organism evidence="1 2">
    <name type="scientific">Pedobacter psychrodurus</name>
    <dbReference type="NCBI Taxonomy" id="2530456"/>
    <lineage>
        <taxon>Bacteria</taxon>
        <taxon>Pseudomonadati</taxon>
        <taxon>Bacteroidota</taxon>
        <taxon>Sphingobacteriia</taxon>
        <taxon>Sphingobacteriales</taxon>
        <taxon>Sphingobacteriaceae</taxon>
        <taxon>Pedobacter</taxon>
    </lineage>
</organism>
<evidence type="ECO:0000313" key="1">
    <source>
        <dbReference type="EMBL" id="TCD17949.1"/>
    </source>
</evidence>
<protein>
    <submittedName>
        <fullName evidence="1">Uncharacterized protein</fullName>
    </submittedName>
</protein>
<comment type="caution">
    <text evidence="1">The sequence shown here is derived from an EMBL/GenBank/DDBJ whole genome shotgun (WGS) entry which is preliminary data.</text>
</comment>